<name>A0A3B8WR71_MARNT</name>
<protein>
    <submittedName>
        <fullName evidence="1">Na+/H+ antiporter subunit E</fullName>
    </submittedName>
</protein>
<dbReference type="Proteomes" id="UP000261325">
    <property type="component" value="Unassembled WGS sequence"/>
</dbReference>
<gene>
    <name evidence="1" type="ORF">DCF82_20230</name>
</gene>
<evidence type="ECO:0000313" key="1">
    <source>
        <dbReference type="EMBL" id="HAC30108.1"/>
    </source>
</evidence>
<proteinExistence type="predicted"/>
<feature type="non-terminal residue" evidence="1">
    <location>
        <position position="27"/>
    </location>
</feature>
<sequence>MIGLFWNLLLALAWVTLTGSITAMNLL</sequence>
<accession>A0A3B8WR71</accession>
<comment type="caution">
    <text evidence="1">The sequence shown here is derived from an EMBL/GenBank/DDBJ whole genome shotgun (WGS) entry which is preliminary data.</text>
</comment>
<organism evidence="1 2">
    <name type="scientific">Marinobacter nauticus</name>
    <name type="common">Marinobacter hydrocarbonoclasticus</name>
    <name type="synonym">Marinobacter aquaeolei</name>
    <dbReference type="NCBI Taxonomy" id="2743"/>
    <lineage>
        <taxon>Bacteria</taxon>
        <taxon>Pseudomonadati</taxon>
        <taxon>Pseudomonadota</taxon>
        <taxon>Gammaproteobacteria</taxon>
        <taxon>Pseudomonadales</taxon>
        <taxon>Marinobacteraceae</taxon>
        <taxon>Marinobacter</taxon>
    </lineage>
</organism>
<dbReference type="EMBL" id="DLYI01000277">
    <property type="protein sequence ID" value="HAC30108.1"/>
    <property type="molecule type" value="Genomic_DNA"/>
</dbReference>
<reference evidence="1 2" key="1">
    <citation type="journal article" date="2018" name="Nat. Biotechnol.">
        <title>A standardized bacterial taxonomy based on genome phylogeny substantially revises the tree of life.</title>
        <authorList>
            <person name="Parks D.H."/>
            <person name="Chuvochina M."/>
            <person name="Waite D.W."/>
            <person name="Rinke C."/>
            <person name="Skarshewski A."/>
            <person name="Chaumeil P.A."/>
            <person name="Hugenholtz P."/>
        </authorList>
    </citation>
    <scope>NUCLEOTIDE SEQUENCE [LARGE SCALE GENOMIC DNA]</scope>
    <source>
        <strain evidence="1">UBA9049</strain>
    </source>
</reference>
<evidence type="ECO:0000313" key="2">
    <source>
        <dbReference type="Proteomes" id="UP000261325"/>
    </source>
</evidence>
<dbReference type="AlphaFoldDB" id="A0A3B8WR71"/>